<dbReference type="InterPro" id="IPR001005">
    <property type="entry name" value="SANT/Myb"/>
</dbReference>
<evidence type="ECO:0000313" key="4">
    <source>
        <dbReference type="Proteomes" id="UP000009168"/>
    </source>
</evidence>
<dbReference type="GO" id="GO:0000126">
    <property type="term" value="C:transcription factor TFIIIB complex"/>
    <property type="evidence" value="ECO:0007669"/>
    <property type="project" value="TreeGrafter"/>
</dbReference>
<dbReference type="Gene3D" id="1.10.10.60">
    <property type="entry name" value="Homeodomain-like"/>
    <property type="match status" value="1"/>
</dbReference>
<dbReference type="EMBL" id="GG662650">
    <property type="protein sequence ID" value="EAR98525.2"/>
    <property type="molecule type" value="Genomic_DNA"/>
</dbReference>
<dbReference type="InParanoid" id="Q23Q10"/>
<dbReference type="CDD" id="cd00167">
    <property type="entry name" value="SANT"/>
    <property type="match status" value="1"/>
</dbReference>
<dbReference type="GO" id="GO:0001156">
    <property type="term" value="F:TFIIIC-class transcription factor complex binding"/>
    <property type="evidence" value="ECO:0007669"/>
    <property type="project" value="TreeGrafter"/>
</dbReference>
<dbReference type="SUPFAM" id="SSF46689">
    <property type="entry name" value="Homeodomain-like"/>
    <property type="match status" value="1"/>
</dbReference>
<proteinExistence type="predicted"/>
<organism evidence="3 4">
    <name type="scientific">Tetrahymena thermophila (strain SB210)</name>
    <dbReference type="NCBI Taxonomy" id="312017"/>
    <lineage>
        <taxon>Eukaryota</taxon>
        <taxon>Sar</taxon>
        <taxon>Alveolata</taxon>
        <taxon>Ciliophora</taxon>
        <taxon>Intramacronucleata</taxon>
        <taxon>Oligohymenophorea</taxon>
        <taxon>Hymenostomatida</taxon>
        <taxon>Tetrahymenina</taxon>
        <taxon>Tetrahymenidae</taxon>
        <taxon>Tetrahymena</taxon>
    </lineage>
</organism>
<dbReference type="PANTHER" id="PTHR22929:SF0">
    <property type="entry name" value="TRANSCRIPTION FACTOR TFIIIB COMPONENT B'' HOMOLOG"/>
    <property type="match status" value="1"/>
</dbReference>
<dbReference type="OrthoDB" id="307404at2759"/>
<dbReference type="Proteomes" id="UP000009168">
    <property type="component" value="Unassembled WGS sequence"/>
</dbReference>
<dbReference type="InterPro" id="IPR009057">
    <property type="entry name" value="Homeodomain-like_sf"/>
</dbReference>
<dbReference type="InterPro" id="IPR017884">
    <property type="entry name" value="SANT_dom"/>
</dbReference>
<keyword evidence="4" id="KW-1185">Reference proteome</keyword>
<dbReference type="SMART" id="SM00717">
    <property type="entry name" value="SANT"/>
    <property type="match status" value="1"/>
</dbReference>
<dbReference type="STRING" id="312017.Q23Q10"/>
<dbReference type="GeneID" id="7825707"/>
<reference evidence="4" key="1">
    <citation type="journal article" date="2006" name="PLoS Biol.">
        <title>Macronuclear genome sequence of the ciliate Tetrahymena thermophila, a model eukaryote.</title>
        <authorList>
            <person name="Eisen J.A."/>
            <person name="Coyne R.S."/>
            <person name="Wu M."/>
            <person name="Wu D."/>
            <person name="Thiagarajan M."/>
            <person name="Wortman J.R."/>
            <person name="Badger J.H."/>
            <person name="Ren Q."/>
            <person name="Amedeo P."/>
            <person name="Jones K.M."/>
            <person name="Tallon L.J."/>
            <person name="Delcher A.L."/>
            <person name="Salzberg S.L."/>
            <person name="Silva J.C."/>
            <person name="Haas B.J."/>
            <person name="Majoros W.H."/>
            <person name="Farzad M."/>
            <person name="Carlton J.M."/>
            <person name="Smith R.K. Jr."/>
            <person name="Garg J."/>
            <person name="Pearlman R.E."/>
            <person name="Karrer K.M."/>
            <person name="Sun L."/>
            <person name="Manning G."/>
            <person name="Elde N.C."/>
            <person name="Turkewitz A.P."/>
            <person name="Asai D.J."/>
            <person name="Wilkes D.E."/>
            <person name="Wang Y."/>
            <person name="Cai H."/>
            <person name="Collins K."/>
            <person name="Stewart B.A."/>
            <person name="Lee S.R."/>
            <person name="Wilamowska K."/>
            <person name="Weinberg Z."/>
            <person name="Ruzzo W.L."/>
            <person name="Wloga D."/>
            <person name="Gaertig J."/>
            <person name="Frankel J."/>
            <person name="Tsao C.-C."/>
            <person name="Gorovsky M.A."/>
            <person name="Keeling P.J."/>
            <person name="Waller R.F."/>
            <person name="Patron N.J."/>
            <person name="Cherry J.M."/>
            <person name="Stover N.A."/>
            <person name="Krieger C.J."/>
            <person name="del Toro C."/>
            <person name="Ryder H.F."/>
            <person name="Williamson S.C."/>
            <person name="Barbeau R.A."/>
            <person name="Hamilton E.P."/>
            <person name="Orias E."/>
        </authorList>
    </citation>
    <scope>NUCLEOTIDE SEQUENCE [LARGE SCALE GENOMIC DNA]</scope>
    <source>
        <strain evidence="4">SB210</strain>
    </source>
</reference>
<feature type="domain" description="SANT" evidence="2">
    <location>
        <begin position="226"/>
        <end position="277"/>
    </location>
</feature>
<gene>
    <name evidence="3" type="ORF">TTHERM_00460740</name>
</gene>
<dbReference type="GO" id="GO:0003677">
    <property type="term" value="F:DNA binding"/>
    <property type="evidence" value="ECO:0007669"/>
    <property type="project" value="UniProtKB-KW"/>
</dbReference>
<sequence>MSLQEELNTRVSQGLPLAEIAFPEQISNSHEQSKGLEDSDSDIDFQDVVHKLRKVNQNSVKLMIASNNDQSSTQLSSKKKRVLKIDDDDDEFEASAQFDILTKVSTSYSQSSSSRANSTFTGQEELSTVGDYKGAQSFIQLNCEELTLEQIISDTKSGIPSLYEEKARQQKILKQRQQKNMKNGIEEEEVEAPIAVQTQAPSIDPKLVKEKINARMNGSTFNAKKQHTKKWSDEETLRFFKGLQVFGTDFSLIQKLFPYRTRAQIKNKFRKEEKENSKLVEESIRLNSKRRFNKIQTKLAAEKEKMESITQETDVTERINLLKQQRKKRLNSFESVDSQDIEVAEDVNEIFKQENIPAFLI</sequence>
<dbReference type="AlphaFoldDB" id="Q23Q10"/>
<keyword evidence="1" id="KW-0175">Coiled coil</keyword>
<dbReference type="PROSITE" id="PS51293">
    <property type="entry name" value="SANT"/>
    <property type="match status" value="1"/>
</dbReference>
<dbReference type="GO" id="GO:0070898">
    <property type="term" value="P:RNA polymerase III preinitiation complex assembly"/>
    <property type="evidence" value="ECO:0007669"/>
    <property type="project" value="TreeGrafter"/>
</dbReference>
<dbReference type="PANTHER" id="PTHR22929">
    <property type="entry name" value="RNA POLYMERASE III TRANSCRIPTION INITIATION FACTOR B"/>
    <property type="match status" value="1"/>
</dbReference>
<dbReference type="KEGG" id="tet:TTHERM_00460740"/>
<dbReference type="InterPro" id="IPR039467">
    <property type="entry name" value="TFIIIB_B''_Myb"/>
</dbReference>
<evidence type="ECO:0000256" key="1">
    <source>
        <dbReference type="SAM" id="Coils"/>
    </source>
</evidence>
<accession>Q23Q10</accession>
<dbReference type="eggNOG" id="KOG2009">
    <property type="taxonomic scope" value="Eukaryota"/>
</dbReference>
<name>Q23Q10_TETTS</name>
<keyword evidence="3" id="KW-0238">DNA-binding</keyword>
<protein>
    <submittedName>
        <fullName evidence="3">Myb-like DNA-binding domain protein</fullName>
    </submittedName>
</protein>
<evidence type="ECO:0000259" key="2">
    <source>
        <dbReference type="PROSITE" id="PS51293"/>
    </source>
</evidence>
<feature type="coiled-coil region" evidence="1">
    <location>
        <begin position="262"/>
        <end position="312"/>
    </location>
</feature>
<dbReference type="Pfam" id="PF15963">
    <property type="entry name" value="Myb_DNA-bind_7"/>
    <property type="match status" value="1"/>
</dbReference>
<dbReference type="HOGENOM" id="CLU_668167_0_0_1"/>
<dbReference type="RefSeq" id="XP_001018770.2">
    <property type="nucleotide sequence ID" value="XM_001018770.3"/>
</dbReference>
<evidence type="ECO:0000313" key="3">
    <source>
        <dbReference type="EMBL" id="EAR98525.2"/>
    </source>
</evidence>